<dbReference type="OrthoDB" id="3068380at2759"/>
<comment type="caution">
    <text evidence="1">The sequence shown here is derived from an EMBL/GenBank/DDBJ whole genome shotgun (WGS) entry which is preliminary data.</text>
</comment>
<protein>
    <submittedName>
        <fullName evidence="1">10_t:CDS:1</fullName>
    </submittedName>
</protein>
<accession>A0A9N9DV09</accession>
<proteinExistence type="predicted"/>
<sequence>TVNEFSHTDLLSLGKDRSLTWSLLLYLGLLTHGPRERHLRIPNNVIKTEVLEHIISYLYTLDQIRHLIGPAFDSLVNGSVAEFATLLKTFLQTRTLKSLQTASEAVLQGIVELLLDKPTMHVPELWLVVDDTKKYGAGCNGFVDMFIPPQPSGTVGKRTHGIILELKYITLGGLWSGEAEDWNRPYSYKQLEDFKDKIHKEDEQYLLTRKYMHFSKDLKKPVLTTVSAVMEGAVKQLKTYIDIVAKGKGVPDSRIKIGEGIDCIQGHVIMAIAGDHVLLHSTELIPTSNEYHNMMQL</sequence>
<evidence type="ECO:0000313" key="1">
    <source>
        <dbReference type="EMBL" id="CAG8649046.1"/>
    </source>
</evidence>
<feature type="non-terminal residue" evidence="1">
    <location>
        <position position="1"/>
    </location>
</feature>
<name>A0A9N9DV09_9GLOM</name>
<gene>
    <name evidence="1" type="ORF">PBRASI_LOCUS10177</name>
</gene>
<organism evidence="1 2">
    <name type="scientific">Paraglomus brasilianum</name>
    <dbReference type="NCBI Taxonomy" id="144538"/>
    <lineage>
        <taxon>Eukaryota</taxon>
        <taxon>Fungi</taxon>
        <taxon>Fungi incertae sedis</taxon>
        <taxon>Mucoromycota</taxon>
        <taxon>Glomeromycotina</taxon>
        <taxon>Glomeromycetes</taxon>
        <taxon>Paraglomerales</taxon>
        <taxon>Paraglomeraceae</taxon>
        <taxon>Paraglomus</taxon>
    </lineage>
</organism>
<dbReference type="EMBL" id="CAJVPI010002757">
    <property type="protein sequence ID" value="CAG8649046.1"/>
    <property type="molecule type" value="Genomic_DNA"/>
</dbReference>
<dbReference type="Proteomes" id="UP000789739">
    <property type="component" value="Unassembled WGS sequence"/>
</dbReference>
<keyword evidence="2" id="KW-1185">Reference proteome</keyword>
<reference evidence="1" key="1">
    <citation type="submission" date="2021-06" db="EMBL/GenBank/DDBJ databases">
        <authorList>
            <person name="Kallberg Y."/>
            <person name="Tangrot J."/>
            <person name="Rosling A."/>
        </authorList>
    </citation>
    <scope>NUCLEOTIDE SEQUENCE</scope>
    <source>
        <strain evidence="1">BR232B</strain>
    </source>
</reference>
<evidence type="ECO:0000313" key="2">
    <source>
        <dbReference type="Proteomes" id="UP000789739"/>
    </source>
</evidence>
<dbReference type="AlphaFoldDB" id="A0A9N9DV09"/>